<feature type="compositionally biased region" description="Polar residues" evidence="2">
    <location>
        <begin position="829"/>
        <end position="839"/>
    </location>
</feature>
<feature type="compositionally biased region" description="Low complexity" evidence="2">
    <location>
        <begin position="234"/>
        <end position="250"/>
    </location>
</feature>
<dbReference type="CDD" id="cd22249">
    <property type="entry name" value="UDM1_RNF168_RNF169-like"/>
    <property type="match status" value="1"/>
</dbReference>
<dbReference type="GeneID" id="20529584"/>
<protein>
    <submittedName>
        <fullName evidence="3">Uncharacterized protein</fullName>
    </submittedName>
</protein>
<dbReference type="AlphaFoldDB" id="A0A058Z377"/>
<evidence type="ECO:0000256" key="2">
    <source>
        <dbReference type="SAM" id="MobiDB-lite"/>
    </source>
</evidence>
<sequence>MSGSEGLNDFALAVALARAGAREHADARTDAIRRGERDVTKVYAHSRAGNTSPSFDHLLESDLAAPLEVSMIPTDVHQARRRAEDLHAAVGPGTGVGFATELLSPALVAMPTSPQPGRTSRTPPLVSRPEPGVPQRYPVLDADSSDELLAPPPRAGRRRLSLSRDETMESGALPGPGFMWPEQPQHSHQHSHQQSHRPSSRHQTQSRHQPQYHNHQYQQPGFVSPEQLRDTAPRRAVAPAPRVPPSTSRATPPLYSPAVSQHEYIGGPSVPGSVVTRPHEQIAREQAARERARMASEDLERKLRREQEQAARARALAEMRDRAYARQLDRQLNNGHLADSSRSPAVASSDPSAVPAQSAVDQFLDHLLQTSDSDLMRMSSMSLSESSSLGGRSSGSGGGLPRSGAVATSRFQALTLTPSGSESNLSRSGSGLHLPRTLAEVEQGLARTGGAGSPMPVSPMGGGASHLMRQSQRMQQPPQQPQQQQHRWPPSPVSQSSSSADLLVRGGPANSRPVSLGATIAGATAPSRVTMHHALASPRSSASPWAPASPRAAAASPRGGGPNASSSTGIPLEPVLSSTEIGSGWRISQSSSTASLGNGGMTDTTTPGAAATRIHQQAPLPAINVAATSAAPAGAAAITRPFSHPPSPEAMVDPSRQMEIDEEDVGILSDDLRTRVHVGTLQMLFPDGRHPPRCMMCLGVLEFDSARALVLPRGCHGTGPGQHVFHPSCLFLSALSTSAGHDSGVISEECPVCAGHIEEPGLMQSTPALPTTGSPMPMQDQGTEQYHSQQEEEEEEEDFEHLTPPLFDQPYFNQSGFLADVDDAGGVDSAQSSSATGIDSSPMAFLRNSFRRFNGEM</sequence>
<feature type="coiled-coil region" evidence="1">
    <location>
        <begin position="282"/>
        <end position="316"/>
    </location>
</feature>
<feature type="compositionally biased region" description="Basic residues" evidence="2">
    <location>
        <begin position="187"/>
        <end position="200"/>
    </location>
</feature>
<name>A0A058Z377_FONAL</name>
<feature type="compositionally biased region" description="Low complexity" evidence="2">
    <location>
        <begin position="379"/>
        <end position="391"/>
    </location>
</feature>
<evidence type="ECO:0000313" key="3">
    <source>
        <dbReference type="EMBL" id="KCV68566.1"/>
    </source>
</evidence>
<gene>
    <name evidence="3" type="ORF">H696_04859</name>
</gene>
<evidence type="ECO:0000313" key="4">
    <source>
        <dbReference type="Proteomes" id="UP000030693"/>
    </source>
</evidence>
<feature type="region of interest" description="Disordered" evidence="2">
    <location>
        <begin position="762"/>
        <end position="841"/>
    </location>
</feature>
<dbReference type="RefSeq" id="XP_009496998.1">
    <property type="nucleotide sequence ID" value="XM_009498723.1"/>
</dbReference>
<feature type="region of interest" description="Disordered" evidence="2">
    <location>
        <begin position="109"/>
        <end position="255"/>
    </location>
</feature>
<feature type="compositionally biased region" description="Low complexity" evidence="2">
    <location>
        <begin position="338"/>
        <end position="354"/>
    </location>
</feature>
<feature type="region of interest" description="Disordered" evidence="2">
    <location>
        <begin position="335"/>
        <end position="354"/>
    </location>
</feature>
<feature type="compositionally biased region" description="Gly residues" evidence="2">
    <location>
        <begin position="392"/>
        <end position="401"/>
    </location>
</feature>
<feature type="compositionally biased region" description="Low complexity" evidence="2">
    <location>
        <begin position="468"/>
        <end position="499"/>
    </location>
</feature>
<organism evidence="3">
    <name type="scientific">Fonticula alba</name>
    <name type="common">Slime mold</name>
    <dbReference type="NCBI Taxonomy" id="691883"/>
    <lineage>
        <taxon>Eukaryota</taxon>
        <taxon>Rotosphaerida</taxon>
        <taxon>Fonticulaceae</taxon>
        <taxon>Fonticula</taxon>
    </lineage>
</organism>
<feature type="region of interest" description="Disordered" evidence="2">
    <location>
        <begin position="533"/>
        <end position="575"/>
    </location>
</feature>
<accession>A0A058Z377</accession>
<feature type="compositionally biased region" description="Polar residues" evidence="2">
    <location>
        <begin position="763"/>
        <end position="788"/>
    </location>
</feature>
<evidence type="ECO:0000256" key="1">
    <source>
        <dbReference type="SAM" id="Coils"/>
    </source>
</evidence>
<reference evidence="3" key="1">
    <citation type="submission" date="2013-04" db="EMBL/GenBank/DDBJ databases">
        <title>The Genome Sequence of Fonticula alba ATCC 38817.</title>
        <authorList>
            <consortium name="The Broad Institute Genomics Platform"/>
            <person name="Russ C."/>
            <person name="Cuomo C."/>
            <person name="Burger G."/>
            <person name="Gray M.W."/>
            <person name="Holland P.W.H."/>
            <person name="King N."/>
            <person name="Lang F.B.F."/>
            <person name="Roger A.J."/>
            <person name="Ruiz-Trillo I."/>
            <person name="Brown M."/>
            <person name="Walker B."/>
            <person name="Young S."/>
            <person name="Zeng Q."/>
            <person name="Gargeya S."/>
            <person name="Fitzgerald M."/>
            <person name="Haas B."/>
            <person name="Abouelleil A."/>
            <person name="Allen A.W."/>
            <person name="Alvarado L."/>
            <person name="Arachchi H.M."/>
            <person name="Berlin A.M."/>
            <person name="Chapman S.B."/>
            <person name="Gainer-Dewar J."/>
            <person name="Goldberg J."/>
            <person name="Griggs A."/>
            <person name="Gujja S."/>
            <person name="Hansen M."/>
            <person name="Howarth C."/>
            <person name="Imamovic A."/>
            <person name="Ireland A."/>
            <person name="Larimer J."/>
            <person name="McCowan C."/>
            <person name="Murphy C."/>
            <person name="Pearson M."/>
            <person name="Poon T.W."/>
            <person name="Priest M."/>
            <person name="Roberts A."/>
            <person name="Saif S."/>
            <person name="Shea T."/>
            <person name="Sisk P."/>
            <person name="Sykes S."/>
            <person name="Wortman J."/>
            <person name="Nusbaum C."/>
            <person name="Birren B."/>
        </authorList>
    </citation>
    <scope>NUCLEOTIDE SEQUENCE [LARGE SCALE GENOMIC DNA]</scope>
    <source>
        <strain evidence="3">ATCC 38817</strain>
    </source>
</reference>
<feature type="region of interest" description="Disordered" evidence="2">
    <location>
        <begin position="379"/>
        <end position="405"/>
    </location>
</feature>
<proteinExistence type="predicted"/>
<dbReference type="EMBL" id="KB932208">
    <property type="protein sequence ID" value="KCV68566.1"/>
    <property type="molecule type" value="Genomic_DNA"/>
</dbReference>
<keyword evidence="4" id="KW-1185">Reference proteome</keyword>
<feature type="region of interest" description="Disordered" evidence="2">
    <location>
        <begin position="447"/>
        <end position="515"/>
    </location>
</feature>
<feature type="compositionally biased region" description="Low complexity" evidence="2">
    <location>
        <begin position="536"/>
        <end position="567"/>
    </location>
</feature>
<feature type="compositionally biased region" description="Low complexity" evidence="2">
    <location>
        <begin position="201"/>
        <end position="220"/>
    </location>
</feature>
<dbReference type="Proteomes" id="UP000030693">
    <property type="component" value="Unassembled WGS sequence"/>
</dbReference>
<keyword evidence="1" id="KW-0175">Coiled coil</keyword>